<keyword evidence="2" id="KW-0472">Membrane</keyword>
<feature type="region of interest" description="Disordered" evidence="1">
    <location>
        <begin position="1"/>
        <end position="33"/>
    </location>
</feature>
<keyword evidence="4" id="KW-1185">Reference proteome</keyword>
<organism evidence="3 4">
    <name type="scientific">Agromyces aurantiacus</name>
    <dbReference type="NCBI Taxonomy" id="165814"/>
    <lineage>
        <taxon>Bacteria</taxon>
        <taxon>Bacillati</taxon>
        <taxon>Actinomycetota</taxon>
        <taxon>Actinomycetes</taxon>
        <taxon>Micrococcales</taxon>
        <taxon>Microbacteriaceae</taxon>
        <taxon>Agromyces</taxon>
    </lineage>
</organism>
<dbReference type="InterPro" id="IPR010718">
    <property type="entry name" value="DUF1294"/>
</dbReference>
<evidence type="ECO:0000313" key="4">
    <source>
        <dbReference type="Proteomes" id="UP001595960"/>
    </source>
</evidence>
<keyword evidence="2" id="KW-1133">Transmembrane helix</keyword>
<sequence length="171" mass="18160">MRPDPAPRVRPRPTSVPPRRGGPARPARPDRDLSPPLPAALSWTVLALFVVALASGLLVLDLTWWLPAWVLAASLVAFVAYGLDKSAARRGGARISEQTLLLLGLIGGWPGAVAAQQLFRHKTRKRSFRRAFWASVVVNLVVLAAAVVLLPASGIAGALPPDPGLPPVLSR</sequence>
<protein>
    <submittedName>
        <fullName evidence="3">DUF1294 domain-containing protein</fullName>
    </submittedName>
</protein>
<comment type="caution">
    <text evidence="3">The sequence shown here is derived from an EMBL/GenBank/DDBJ whole genome shotgun (WGS) entry which is preliminary data.</text>
</comment>
<dbReference type="Proteomes" id="UP001595960">
    <property type="component" value="Unassembled WGS sequence"/>
</dbReference>
<feature type="transmembrane region" description="Helical" evidence="2">
    <location>
        <begin position="64"/>
        <end position="83"/>
    </location>
</feature>
<dbReference type="RefSeq" id="WP_204391971.1">
    <property type="nucleotide sequence ID" value="NZ_JAFBBW010000001.1"/>
</dbReference>
<keyword evidence="2" id="KW-0812">Transmembrane</keyword>
<dbReference type="EMBL" id="JBHSJC010000001">
    <property type="protein sequence ID" value="MFC4828764.1"/>
    <property type="molecule type" value="Genomic_DNA"/>
</dbReference>
<evidence type="ECO:0000256" key="1">
    <source>
        <dbReference type="SAM" id="MobiDB-lite"/>
    </source>
</evidence>
<accession>A0ABV9R5J3</accession>
<evidence type="ECO:0000313" key="3">
    <source>
        <dbReference type="EMBL" id="MFC4828764.1"/>
    </source>
</evidence>
<name>A0ABV9R5J3_9MICO</name>
<reference evidence="4" key="1">
    <citation type="journal article" date="2019" name="Int. J. Syst. Evol. Microbiol.">
        <title>The Global Catalogue of Microorganisms (GCM) 10K type strain sequencing project: providing services to taxonomists for standard genome sequencing and annotation.</title>
        <authorList>
            <consortium name="The Broad Institute Genomics Platform"/>
            <consortium name="The Broad Institute Genome Sequencing Center for Infectious Disease"/>
            <person name="Wu L."/>
            <person name="Ma J."/>
        </authorList>
    </citation>
    <scope>NUCLEOTIDE SEQUENCE [LARGE SCALE GENOMIC DNA]</scope>
    <source>
        <strain evidence="4">CGMCC 1.12192</strain>
    </source>
</reference>
<evidence type="ECO:0000256" key="2">
    <source>
        <dbReference type="SAM" id="Phobius"/>
    </source>
</evidence>
<dbReference type="Pfam" id="PF06961">
    <property type="entry name" value="DUF1294"/>
    <property type="match status" value="1"/>
</dbReference>
<proteinExistence type="predicted"/>
<feature type="transmembrane region" description="Helical" evidence="2">
    <location>
        <begin position="131"/>
        <end position="159"/>
    </location>
</feature>
<gene>
    <name evidence="3" type="ORF">ACFPER_08205</name>
</gene>
<feature type="transmembrane region" description="Helical" evidence="2">
    <location>
        <begin position="37"/>
        <end position="58"/>
    </location>
</feature>